<dbReference type="Proteomes" id="UP000532121">
    <property type="component" value="Unassembled WGS sequence"/>
</dbReference>
<dbReference type="PANTHER" id="PTHR21599:SF0">
    <property type="entry name" value="GLYCERATE KINASE"/>
    <property type="match status" value="1"/>
</dbReference>
<dbReference type="EMBL" id="JABASA010000017">
    <property type="protein sequence ID" value="NMD49597.1"/>
    <property type="molecule type" value="Genomic_DNA"/>
</dbReference>
<accession>A0A7X9LEW7</accession>
<dbReference type="GO" id="GO:0008887">
    <property type="term" value="F:glycerate kinase activity"/>
    <property type="evidence" value="ECO:0007669"/>
    <property type="project" value="UniProtKB-UniRule"/>
</dbReference>
<dbReference type="InterPro" id="IPR018193">
    <property type="entry name" value="Glyc_kinase_flavodox-like_fold"/>
</dbReference>
<dbReference type="InterPro" id="IPR018197">
    <property type="entry name" value="Glycerate_kinase_RE-like"/>
</dbReference>
<evidence type="ECO:0000313" key="5">
    <source>
        <dbReference type="EMBL" id="NMD49597.1"/>
    </source>
</evidence>
<organism evidence="5 6">
    <name type="scientific">Streptococcus ratti</name>
    <dbReference type="NCBI Taxonomy" id="1341"/>
    <lineage>
        <taxon>Bacteria</taxon>
        <taxon>Bacillati</taxon>
        <taxon>Bacillota</taxon>
        <taxon>Bacilli</taxon>
        <taxon>Lactobacillales</taxon>
        <taxon>Streptococcaceae</taxon>
        <taxon>Streptococcus</taxon>
    </lineage>
</organism>
<sequence>MGKRIVIASDSFKGSASSKEVGTYISEGIHSLYPDYETKVFSIADGGEGTVDAILDVNQGEKVTVSVRGPLDSLVDASYAIIDDGRTAVLEMAAASGITLVDSGSLDIMKASTYGTGQMIKSALEHGVERIYIGIGGSATNDGGMGMAAALGVKFFDAQGKELTANGENLSKVASLDASATEGCFDSVELIILSDVTNPLCGSNGATAIYGPQKGASEDLIKVLDEGLANFAQVIKKTLHKDIKDVPGAGAAGGLGAGLMAFLNGQSQRGIDKILQMIHIEEDIKRADLVITGEGRMDGQSINGKAPIGIAAIAKKYGVPTVAIVGSRSLELDEVYHQGIAGVFDIVNRPMTLDAAMADTRSLVLSASRNLIALFGTLTK</sequence>
<evidence type="ECO:0000256" key="3">
    <source>
        <dbReference type="ARBA" id="ARBA00022777"/>
    </source>
</evidence>
<proteinExistence type="inferred from homology"/>
<dbReference type="AlphaFoldDB" id="A0A7X9LEW7"/>
<name>A0A7X9LEW7_STRRT</name>
<dbReference type="GO" id="GO:0031388">
    <property type="term" value="P:organic acid phosphorylation"/>
    <property type="evidence" value="ECO:0007669"/>
    <property type="project" value="UniProtKB-UniRule"/>
</dbReference>
<comment type="caution">
    <text evidence="5">The sequence shown here is derived from an EMBL/GenBank/DDBJ whole genome shotgun (WGS) entry which is preliminary data.</text>
</comment>
<dbReference type="InterPro" id="IPR004381">
    <property type="entry name" value="Glycerate_kinase"/>
</dbReference>
<evidence type="ECO:0000256" key="1">
    <source>
        <dbReference type="ARBA" id="ARBA00006284"/>
    </source>
</evidence>
<dbReference type="Gene3D" id="3.40.50.10350">
    <property type="entry name" value="Glycerate kinase, domain 1"/>
    <property type="match status" value="1"/>
</dbReference>
<dbReference type="NCBIfam" id="TIGR00045">
    <property type="entry name" value="glycerate kinase"/>
    <property type="match status" value="1"/>
</dbReference>
<dbReference type="Pfam" id="PF02595">
    <property type="entry name" value="Gly_kinase"/>
    <property type="match status" value="1"/>
</dbReference>
<gene>
    <name evidence="5" type="ORF">HHO37_07975</name>
</gene>
<keyword evidence="2 4" id="KW-0808">Transferase</keyword>
<comment type="similarity">
    <text evidence="1 4">Belongs to the glycerate kinase type-1 family.</text>
</comment>
<reference evidence="5 6" key="1">
    <citation type="submission" date="2020-04" db="EMBL/GenBank/DDBJ databases">
        <title>MicrobeNet Type strains.</title>
        <authorList>
            <person name="Nicholson A.C."/>
        </authorList>
    </citation>
    <scope>NUCLEOTIDE SEQUENCE [LARGE SCALE GENOMIC DNA]</scope>
    <source>
        <strain evidence="5 6">DSM 22768</strain>
    </source>
</reference>
<protein>
    <submittedName>
        <fullName evidence="5">Glycerate kinase</fullName>
    </submittedName>
</protein>
<evidence type="ECO:0000313" key="6">
    <source>
        <dbReference type="Proteomes" id="UP000532121"/>
    </source>
</evidence>
<dbReference type="SUPFAM" id="SSF110738">
    <property type="entry name" value="Glycerate kinase I"/>
    <property type="match status" value="1"/>
</dbReference>
<keyword evidence="3 4" id="KW-0418">Kinase</keyword>
<dbReference type="InterPro" id="IPR036129">
    <property type="entry name" value="Glycerate_kinase_sf"/>
</dbReference>
<dbReference type="PANTHER" id="PTHR21599">
    <property type="entry name" value="GLYCERATE KINASE"/>
    <property type="match status" value="1"/>
</dbReference>
<evidence type="ECO:0000256" key="4">
    <source>
        <dbReference type="PIRNR" id="PIRNR006078"/>
    </source>
</evidence>
<evidence type="ECO:0000256" key="2">
    <source>
        <dbReference type="ARBA" id="ARBA00022679"/>
    </source>
</evidence>
<dbReference type="RefSeq" id="WP_003089780.1">
    <property type="nucleotide sequence ID" value="NZ_CP043405.1"/>
</dbReference>
<dbReference type="PIRSF" id="PIRSF006078">
    <property type="entry name" value="GlxK"/>
    <property type="match status" value="1"/>
</dbReference>
<dbReference type="Gene3D" id="3.90.1510.10">
    <property type="entry name" value="Glycerate kinase, domain 2"/>
    <property type="match status" value="1"/>
</dbReference>